<dbReference type="InterPro" id="IPR035965">
    <property type="entry name" value="PAS-like_dom_sf"/>
</dbReference>
<comment type="catalytic activity">
    <reaction evidence="1">
        <text>ATP + protein L-histidine = ADP + protein N-phospho-L-histidine.</text>
        <dbReference type="EC" id="2.7.13.3"/>
    </reaction>
</comment>
<keyword evidence="22" id="KW-1185">Reference proteome</keyword>
<evidence type="ECO:0000259" key="18">
    <source>
        <dbReference type="PROSITE" id="PS50112"/>
    </source>
</evidence>
<reference evidence="21 22" key="1">
    <citation type="submission" date="2020-01" db="EMBL/GenBank/DDBJ databases">
        <title>Genome sequence of Desulfovibrio aerotolerans DSM 16695(T).</title>
        <authorList>
            <person name="Karnachuk O."/>
            <person name="Avakyan M."/>
            <person name="Mardanov A."/>
            <person name="Kadnikov V."/>
            <person name="Ravin N."/>
        </authorList>
    </citation>
    <scope>NUCLEOTIDE SEQUENCE [LARGE SCALE GENOMIC DNA]</scope>
    <source>
        <strain evidence="21 22">DSM 16695</strain>
    </source>
</reference>
<dbReference type="Pfam" id="PF02743">
    <property type="entry name" value="dCache_1"/>
    <property type="match status" value="1"/>
</dbReference>
<dbReference type="CDD" id="cd17546">
    <property type="entry name" value="REC_hyHK_CKI1_RcsC-like"/>
    <property type="match status" value="1"/>
</dbReference>
<dbReference type="SUPFAM" id="SSF55874">
    <property type="entry name" value="ATPase domain of HSP90 chaperone/DNA topoisomerase II/histidine kinase"/>
    <property type="match status" value="1"/>
</dbReference>
<dbReference type="SUPFAM" id="SSF158472">
    <property type="entry name" value="HAMP domain-like"/>
    <property type="match status" value="1"/>
</dbReference>
<dbReference type="GO" id="GO:0006355">
    <property type="term" value="P:regulation of DNA-templated transcription"/>
    <property type="evidence" value="ECO:0007669"/>
    <property type="project" value="InterPro"/>
</dbReference>
<evidence type="ECO:0000256" key="8">
    <source>
        <dbReference type="ARBA" id="ARBA00022741"/>
    </source>
</evidence>
<dbReference type="InterPro" id="IPR011006">
    <property type="entry name" value="CheY-like_superfamily"/>
</dbReference>
<keyword evidence="8" id="KW-0547">Nucleotide-binding</keyword>
<evidence type="ECO:0000256" key="15">
    <source>
        <dbReference type="SAM" id="Phobius"/>
    </source>
</evidence>
<evidence type="ECO:0000256" key="6">
    <source>
        <dbReference type="ARBA" id="ARBA00022679"/>
    </source>
</evidence>
<dbReference type="CDD" id="cd16922">
    <property type="entry name" value="HATPase_EvgS-ArcB-TorS-like"/>
    <property type="match status" value="1"/>
</dbReference>
<evidence type="ECO:0000259" key="17">
    <source>
        <dbReference type="PROSITE" id="PS50110"/>
    </source>
</evidence>
<dbReference type="CDD" id="cd00082">
    <property type="entry name" value="HisKA"/>
    <property type="match status" value="1"/>
</dbReference>
<dbReference type="SMART" id="SM00448">
    <property type="entry name" value="REC"/>
    <property type="match status" value="1"/>
</dbReference>
<dbReference type="InterPro" id="IPR033479">
    <property type="entry name" value="dCache_1"/>
</dbReference>
<dbReference type="PANTHER" id="PTHR45339:SF3">
    <property type="entry name" value="HISTIDINE KINASE"/>
    <property type="match status" value="1"/>
</dbReference>
<sequence length="887" mass="97275">MIRLPSSIRCNLILVVLAGVLPMLAVVLGSGWERRNHEIEHARLTTLHLAEYYAHQQETEIARLQTIMQALSQDNAVRALDVAACNQLLRNVLLGNPNYVNFALLSQTGEALASALPFTRQNLSERKEFQEALSTGTFAVGEYAVGKVSGVPVLPFANPVRDAAGQICGILIATLRLQDFTLIFNQARLPQHSFIGLADRDGRRLSRYPPVNKAAIGQPIAPAVWANIQAAHREALFTETSTEGVRRVFAVRRVAIGNAPPYLNIFVSIPESGVIAQADAVTLTTVFWLAASLLLSVFLAWLVGTWGFIAPLSRLSAVAKGFGAGDLDVRTGLSGYSGTIGELAESFDTMAAVIQARTQERDRADAALRESKLRYEQLAVQNRTIIWEIDAQGLYTYISPVVTSVLGYSPQEVVGRLHFFDWHPEKDREAFTQASFSLFERRDAFLWLEKTIQAKDGSLVWFSTSGMPLLDAQGNLRGYRGSDIDITVRKRAQEDLRAALERAKTASQAKTEFLANMSHEIRTPLNGIRSMLELLANTSLDAEQKEYLLATRKSSQRLTHLLSDILDLSRIEAGRLPIHEAVFALAEQQEAILELFAREAKEKGLQLDFHIDQRLPPQLFGDKSRLQQILLNLVGNAIKFTETGSIRVEITPLGRHNGVQHILLTVSDTGIGIADELLQTVFEPFAQAEASYSRRFQGAGLGLALVRKLVAMMGGTMAVDSTEGVGTTMYCTLPFTLPPANAPQPEKTQPVATPRQDRPWRILVAEDDAVNLMASTRLLKNSGYAVEAAVDGQEALLRLTQQPFDLILMDVQMPRLDGVAATRAIRAGKAGMENAAIPIVAMTAYAMAGDRETFLDAGMDGYVPKPVDLAELTAVIDRLLAHKGRAT</sequence>
<dbReference type="Pfam" id="PF02518">
    <property type="entry name" value="HATPase_c"/>
    <property type="match status" value="1"/>
</dbReference>
<dbReference type="SMART" id="SM00304">
    <property type="entry name" value="HAMP"/>
    <property type="match status" value="1"/>
</dbReference>
<dbReference type="PROSITE" id="PS50109">
    <property type="entry name" value="HIS_KIN"/>
    <property type="match status" value="1"/>
</dbReference>
<dbReference type="SMART" id="SM00091">
    <property type="entry name" value="PAS"/>
    <property type="match status" value="1"/>
</dbReference>
<feature type="modified residue" description="4-aspartylphosphate" evidence="14">
    <location>
        <position position="810"/>
    </location>
</feature>
<evidence type="ECO:0000256" key="3">
    <source>
        <dbReference type="ARBA" id="ARBA00012438"/>
    </source>
</evidence>
<evidence type="ECO:0000259" key="20">
    <source>
        <dbReference type="PROSITE" id="PS50885"/>
    </source>
</evidence>
<dbReference type="SMART" id="SM00086">
    <property type="entry name" value="PAC"/>
    <property type="match status" value="1"/>
</dbReference>
<evidence type="ECO:0000259" key="19">
    <source>
        <dbReference type="PROSITE" id="PS50113"/>
    </source>
</evidence>
<dbReference type="InterPro" id="IPR003660">
    <property type="entry name" value="HAMP_dom"/>
</dbReference>
<dbReference type="RefSeq" id="WP_160958943.1">
    <property type="nucleotide sequence ID" value="NZ_WVUD01000004.1"/>
</dbReference>
<dbReference type="InterPro" id="IPR029151">
    <property type="entry name" value="Sensor-like_sf"/>
</dbReference>
<dbReference type="InterPro" id="IPR000014">
    <property type="entry name" value="PAS"/>
</dbReference>
<dbReference type="InterPro" id="IPR013767">
    <property type="entry name" value="PAS_fold"/>
</dbReference>
<evidence type="ECO:0000256" key="14">
    <source>
        <dbReference type="PROSITE-ProRule" id="PRU00169"/>
    </source>
</evidence>
<evidence type="ECO:0000259" key="16">
    <source>
        <dbReference type="PROSITE" id="PS50109"/>
    </source>
</evidence>
<dbReference type="PANTHER" id="PTHR45339">
    <property type="entry name" value="HYBRID SIGNAL TRANSDUCTION HISTIDINE KINASE J"/>
    <property type="match status" value="1"/>
</dbReference>
<keyword evidence="13 15" id="KW-0472">Membrane</keyword>
<dbReference type="InterPro" id="IPR004358">
    <property type="entry name" value="Sig_transdc_His_kin-like_C"/>
</dbReference>
<keyword evidence="7 15" id="KW-0812">Transmembrane</keyword>
<feature type="domain" description="Response regulatory" evidence="17">
    <location>
        <begin position="761"/>
        <end position="880"/>
    </location>
</feature>
<feature type="domain" description="PAC" evidence="19">
    <location>
        <begin position="446"/>
        <end position="498"/>
    </location>
</feature>
<evidence type="ECO:0000256" key="12">
    <source>
        <dbReference type="ARBA" id="ARBA00023012"/>
    </source>
</evidence>
<dbReference type="InterPro" id="IPR005467">
    <property type="entry name" value="His_kinase_dom"/>
</dbReference>
<dbReference type="EC" id="2.7.13.3" evidence="3"/>
<dbReference type="CDD" id="cd00130">
    <property type="entry name" value="PAS"/>
    <property type="match status" value="1"/>
</dbReference>
<comment type="subcellular location">
    <subcellularLocation>
        <location evidence="2">Cell membrane</location>
        <topology evidence="2">Multi-pass membrane protein</topology>
    </subcellularLocation>
</comment>
<name>A0A7C9MN21_9BACT</name>
<dbReference type="PROSITE" id="PS50885">
    <property type="entry name" value="HAMP"/>
    <property type="match status" value="1"/>
</dbReference>
<proteinExistence type="predicted"/>
<dbReference type="Gene3D" id="3.40.50.2300">
    <property type="match status" value="1"/>
</dbReference>
<evidence type="ECO:0000256" key="5">
    <source>
        <dbReference type="ARBA" id="ARBA00022553"/>
    </source>
</evidence>
<dbReference type="EMBL" id="WVUD01000004">
    <property type="protein sequence ID" value="MYL82332.1"/>
    <property type="molecule type" value="Genomic_DNA"/>
</dbReference>
<dbReference type="Gene3D" id="3.30.565.10">
    <property type="entry name" value="Histidine kinase-like ATPase, C-terminal domain"/>
    <property type="match status" value="1"/>
</dbReference>
<comment type="caution">
    <text evidence="21">The sequence shown here is derived from an EMBL/GenBank/DDBJ whole genome shotgun (WGS) entry which is preliminary data.</text>
</comment>
<keyword evidence="10" id="KW-0067">ATP-binding</keyword>
<dbReference type="SUPFAM" id="SSF52172">
    <property type="entry name" value="CheY-like"/>
    <property type="match status" value="1"/>
</dbReference>
<keyword evidence="5 14" id="KW-0597">Phosphoprotein</keyword>
<dbReference type="Pfam" id="PF00989">
    <property type="entry name" value="PAS"/>
    <property type="match status" value="1"/>
</dbReference>
<organism evidence="21 22">
    <name type="scientific">Solidesulfovibrio aerotolerans</name>
    <dbReference type="NCBI Taxonomy" id="295255"/>
    <lineage>
        <taxon>Bacteria</taxon>
        <taxon>Pseudomonadati</taxon>
        <taxon>Thermodesulfobacteriota</taxon>
        <taxon>Desulfovibrionia</taxon>
        <taxon>Desulfovibrionales</taxon>
        <taxon>Desulfovibrionaceae</taxon>
        <taxon>Solidesulfovibrio</taxon>
    </lineage>
</organism>
<dbReference type="Gene3D" id="3.30.450.20">
    <property type="entry name" value="PAS domain"/>
    <property type="match status" value="3"/>
</dbReference>
<dbReference type="CDD" id="cd12914">
    <property type="entry name" value="PDC1_DGC_like"/>
    <property type="match status" value="1"/>
</dbReference>
<keyword evidence="11 15" id="KW-1133">Transmembrane helix</keyword>
<evidence type="ECO:0000313" key="22">
    <source>
        <dbReference type="Proteomes" id="UP000482487"/>
    </source>
</evidence>
<keyword evidence="4" id="KW-1003">Cell membrane</keyword>
<dbReference type="InterPro" id="IPR001610">
    <property type="entry name" value="PAC"/>
</dbReference>
<evidence type="ECO:0000256" key="7">
    <source>
        <dbReference type="ARBA" id="ARBA00022692"/>
    </source>
</evidence>
<dbReference type="InterPro" id="IPR000700">
    <property type="entry name" value="PAS-assoc_C"/>
</dbReference>
<dbReference type="SUPFAM" id="SSF55785">
    <property type="entry name" value="PYP-like sensor domain (PAS domain)"/>
    <property type="match status" value="1"/>
</dbReference>
<evidence type="ECO:0000313" key="21">
    <source>
        <dbReference type="EMBL" id="MYL82332.1"/>
    </source>
</evidence>
<dbReference type="Pfam" id="PF00072">
    <property type="entry name" value="Response_reg"/>
    <property type="match status" value="1"/>
</dbReference>
<feature type="domain" description="Histidine kinase" evidence="16">
    <location>
        <begin position="516"/>
        <end position="737"/>
    </location>
</feature>
<dbReference type="AlphaFoldDB" id="A0A7C9MN21"/>
<keyword evidence="6" id="KW-0808">Transferase</keyword>
<feature type="domain" description="HAMP" evidence="20">
    <location>
        <begin position="306"/>
        <end position="359"/>
    </location>
</feature>
<keyword evidence="12" id="KW-0902">Two-component regulatory system</keyword>
<dbReference type="InterPro" id="IPR003661">
    <property type="entry name" value="HisK_dim/P_dom"/>
</dbReference>
<dbReference type="SUPFAM" id="SSF47384">
    <property type="entry name" value="Homodimeric domain of signal transducing histidine kinase"/>
    <property type="match status" value="1"/>
</dbReference>
<dbReference type="PROSITE" id="PS50113">
    <property type="entry name" value="PAC"/>
    <property type="match status" value="1"/>
</dbReference>
<dbReference type="GO" id="GO:0000155">
    <property type="term" value="F:phosphorelay sensor kinase activity"/>
    <property type="evidence" value="ECO:0007669"/>
    <property type="project" value="InterPro"/>
</dbReference>
<dbReference type="CDD" id="cd06225">
    <property type="entry name" value="HAMP"/>
    <property type="match status" value="1"/>
</dbReference>
<dbReference type="SUPFAM" id="SSF103190">
    <property type="entry name" value="Sensory domain-like"/>
    <property type="match status" value="1"/>
</dbReference>
<dbReference type="FunFam" id="1.10.287.130:FF:000001">
    <property type="entry name" value="Two-component sensor histidine kinase"/>
    <property type="match status" value="1"/>
</dbReference>
<dbReference type="PROSITE" id="PS50112">
    <property type="entry name" value="PAS"/>
    <property type="match status" value="1"/>
</dbReference>
<dbReference type="GO" id="GO:0005886">
    <property type="term" value="C:plasma membrane"/>
    <property type="evidence" value="ECO:0007669"/>
    <property type="project" value="UniProtKB-SubCell"/>
</dbReference>
<keyword evidence="9" id="KW-0418">Kinase</keyword>
<protein>
    <recommendedName>
        <fullName evidence="3">histidine kinase</fullName>
        <ecNumber evidence="3">2.7.13.3</ecNumber>
    </recommendedName>
</protein>
<dbReference type="InterPro" id="IPR003594">
    <property type="entry name" value="HATPase_dom"/>
</dbReference>
<evidence type="ECO:0000256" key="11">
    <source>
        <dbReference type="ARBA" id="ARBA00022989"/>
    </source>
</evidence>
<dbReference type="Proteomes" id="UP000482487">
    <property type="component" value="Unassembled WGS sequence"/>
</dbReference>
<dbReference type="PRINTS" id="PR00344">
    <property type="entry name" value="BCTRLSENSOR"/>
</dbReference>
<evidence type="ECO:0000256" key="9">
    <source>
        <dbReference type="ARBA" id="ARBA00022777"/>
    </source>
</evidence>
<dbReference type="SMART" id="SM00388">
    <property type="entry name" value="HisKA"/>
    <property type="match status" value="1"/>
</dbReference>
<dbReference type="Pfam" id="PF00512">
    <property type="entry name" value="HisKA"/>
    <property type="match status" value="1"/>
</dbReference>
<dbReference type="InterPro" id="IPR036097">
    <property type="entry name" value="HisK_dim/P_sf"/>
</dbReference>
<dbReference type="InterPro" id="IPR001789">
    <property type="entry name" value="Sig_transdc_resp-reg_receiver"/>
</dbReference>
<dbReference type="SMART" id="SM00387">
    <property type="entry name" value="HATPase_c"/>
    <property type="match status" value="1"/>
</dbReference>
<feature type="transmembrane region" description="Helical" evidence="15">
    <location>
        <begin position="12"/>
        <end position="32"/>
    </location>
</feature>
<dbReference type="GO" id="GO:0005524">
    <property type="term" value="F:ATP binding"/>
    <property type="evidence" value="ECO:0007669"/>
    <property type="project" value="UniProtKB-KW"/>
</dbReference>
<gene>
    <name evidence="21" type="ORF">GTA51_04165</name>
</gene>
<dbReference type="NCBIfam" id="TIGR00229">
    <property type="entry name" value="sensory_box"/>
    <property type="match status" value="1"/>
</dbReference>
<accession>A0A7C9MN21</accession>
<evidence type="ECO:0000256" key="13">
    <source>
        <dbReference type="ARBA" id="ARBA00023136"/>
    </source>
</evidence>
<evidence type="ECO:0000256" key="4">
    <source>
        <dbReference type="ARBA" id="ARBA00022475"/>
    </source>
</evidence>
<evidence type="ECO:0000256" key="1">
    <source>
        <dbReference type="ARBA" id="ARBA00000085"/>
    </source>
</evidence>
<dbReference type="OrthoDB" id="5437363at2"/>
<feature type="transmembrane region" description="Helical" evidence="15">
    <location>
        <begin position="286"/>
        <end position="310"/>
    </location>
</feature>
<feature type="domain" description="PAS" evidence="18">
    <location>
        <begin position="371"/>
        <end position="455"/>
    </location>
</feature>
<dbReference type="PROSITE" id="PS50110">
    <property type="entry name" value="RESPONSE_REGULATORY"/>
    <property type="match status" value="1"/>
</dbReference>
<dbReference type="Gene3D" id="6.10.340.10">
    <property type="match status" value="1"/>
</dbReference>
<dbReference type="FunFam" id="3.30.565.10:FF:000010">
    <property type="entry name" value="Sensor histidine kinase RcsC"/>
    <property type="match status" value="1"/>
</dbReference>
<evidence type="ECO:0000256" key="2">
    <source>
        <dbReference type="ARBA" id="ARBA00004651"/>
    </source>
</evidence>
<dbReference type="InterPro" id="IPR036890">
    <property type="entry name" value="HATPase_C_sf"/>
</dbReference>
<dbReference type="Gene3D" id="1.10.287.130">
    <property type="match status" value="1"/>
</dbReference>
<evidence type="ECO:0000256" key="10">
    <source>
        <dbReference type="ARBA" id="ARBA00022840"/>
    </source>
</evidence>